<dbReference type="Proteomes" id="UP001296873">
    <property type="component" value="Unassembled WGS sequence"/>
</dbReference>
<keyword evidence="3" id="KW-1185">Reference proteome</keyword>
<dbReference type="PANTHER" id="PTHR42912:SF93">
    <property type="entry name" value="N6-ADENOSINE-METHYLTRANSFERASE TMT1A"/>
    <property type="match status" value="1"/>
</dbReference>
<accession>A0ABS1DE96</accession>
<dbReference type="CDD" id="cd02440">
    <property type="entry name" value="AdoMet_MTases"/>
    <property type="match status" value="1"/>
</dbReference>
<protein>
    <recommendedName>
        <fullName evidence="1">Methyltransferase type 11 domain-containing protein</fullName>
    </recommendedName>
</protein>
<dbReference type="EMBL" id="NRRL01000023">
    <property type="protein sequence ID" value="MBK1668417.1"/>
    <property type="molecule type" value="Genomic_DNA"/>
</dbReference>
<dbReference type="InterPro" id="IPR029063">
    <property type="entry name" value="SAM-dependent_MTases_sf"/>
</dbReference>
<gene>
    <name evidence="2" type="ORF">CKO28_10255</name>
</gene>
<proteinExistence type="predicted"/>
<organism evidence="2 3">
    <name type="scientific">Rhodovibrio sodomensis</name>
    <dbReference type="NCBI Taxonomy" id="1088"/>
    <lineage>
        <taxon>Bacteria</taxon>
        <taxon>Pseudomonadati</taxon>
        <taxon>Pseudomonadota</taxon>
        <taxon>Alphaproteobacteria</taxon>
        <taxon>Rhodospirillales</taxon>
        <taxon>Rhodovibrionaceae</taxon>
        <taxon>Rhodovibrio</taxon>
    </lineage>
</organism>
<dbReference type="Pfam" id="PF08241">
    <property type="entry name" value="Methyltransf_11"/>
    <property type="match status" value="1"/>
</dbReference>
<dbReference type="Gene3D" id="3.40.50.150">
    <property type="entry name" value="Vaccinia Virus protein VP39"/>
    <property type="match status" value="1"/>
</dbReference>
<dbReference type="InterPro" id="IPR050508">
    <property type="entry name" value="Methyltransf_Superfamily"/>
</dbReference>
<dbReference type="PANTHER" id="PTHR42912">
    <property type="entry name" value="METHYLTRANSFERASE"/>
    <property type="match status" value="1"/>
</dbReference>
<dbReference type="RefSeq" id="WP_200340729.1">
    <property type="nucleotide sequence ID" value="NZ_NRRL01000023.1"/>
</dbReference>
<name>A0ABS1DE96_9PROT</name>
<dbReference type="InterPro" id="IPR013216">
    <property type="entry name" value="Methyltransf_11"/>
</dbReference>
<dbReference type="SUPFAM" id="SSF53335">
    <property type="entry name" value="S-adenosyl-L-methionine-dependent methyltransferases"/>
    <property type="match status" value="1"/>
</dbReference>
<reference evidence="2 3" key="1">
    <citation type="journal article" date="2020" name="Microorganisms">
        <title>Osmotic Adaptation and Compatible Solute Biosynthesis of Phototrophic Bacteria as Revealed from Genome Analyses.</title>
        <authorList>
            <person name="Imhoff J.F."/>
            <person name="Rahn T."/>
            <person name="Kunzel S."/>
            <person name="Keller A."/>
            <person name="Neulinger S.C."/>
        </authorList>
    </citation>
    <scope>NUCLEOTIDE SEQUENCE [LARGE SCALE GENOMIC DNA]</scope>
    <source>
        <strain evidence="2 3">DSM 9895</strain>
    </source>
</reference>
<evidence type="ECO:0000259" key="1">
    <source>
        <dbReference type="Pfam" id="PF08241"/>
    </source>
</evidence>
<sequence length="307" mass="33074">MSRVTDRSGADRPMLDTAWTRSLARGEAPDGASLQDHLLAVHGANAGFTEACASRCQDDRGRSSYAWLAEAIDPARHRDVLDLACGSGPLLELAHARHGGRLRLTGVDMSDAELALARARVPDAGLSLRRGVAQDMAFLADASQDAVLCHWALTLMDPVAPVLQEVRRVLRPGGTFAAIVDGEIDDAPGYRAVHDLIYGWVQRAYPAYGRFDLGDVRVRDTQALAALARETFDDAQVRIEPSVLYLSDPPETLAREAAGFFYAAFVLSAEANAAMLADLAQLLRETGGAQPTFAMPINRLVVTRAPD</sequence>
<feature type="domain" description="Methyltransferase type 11" evidence="1">
    <location>
        <begin position="81"/>
        <end position="177"/>
    </location>
</feature>
<comment type="caution">
    <text evidence="2">The sequence shown here is derived from an EMBL/GenBank/DDBJ whole genome shotgun (WGS) entry which is preliminary data.</text>
</comment>
<evidence type="ECO:0000313" key="2">
    <source>
        <dbReference type="EMBL" id="MBK1668417.1"/>
    </source>
</evidence>
<evidence type="ECO:0000313" key="3">
    <source>
        <dbReference type="Proteomes" id="UP001296873"/>
    </source>
</evidence>